<evidence type="ECO:0000256" key="1">
    <source>
        <dbReference type="SAM" id="MobiDB-lite"/>
    </source>
</evidence>
<dbReference type="InParanoid" id="A0A804QJ90"/>
<reference evidence="2" key="3">
    <citation type="submission" date="2021-05" db="UniProtKB">
        <authorList>
            <consortium name="EnsemblPlants"/>
        </authorList>
    </citation>
    <scope>IDENTIFICATION</scope>
    <source>
        <strain evidence="2">cv. B73</strain>
    </source>
</reference>
<dbReference type="OrthoDB" id="621202at2759"/>
<name>A0A804QJ90_MAIZE</name>
<feature type="compositionally biased region" description="Acidic residues" evidence="1">
    <location>
        <begin position="451"/>
        <end position="462"/>
    </location>
</feature>
<evidence type="ECO:0000313" key="3">
    <source>
        <dbReference type="Proteomes" id="UP000007305"/>
    </source>
</evidence>
<dbReference type="EnsemblPlants" id="Zm00001eb338620_T001">
    <property type="protein sequence ID" value="Zm00001eb338620_P001"/>
    <property type="gene ID" value="Zm00001eb338620"/>
</dbReference>
<feature type="compositionally biased region" description="Polar residues" evidence="1">
    <location>
        <begin position="426"/>
        <end position="435"/>
    </location>
</feature>
<feature type="compositionally biased region" description="Low complexity" evidence="1">
    <location>
        <begin position="354"/>
        <end position="372"/>
    </location>
</feature>
<dbReference type="GeneID" id="103634979"/>
<sequence length="462" mass="50753">MARNINSDYIDFSHLGGFDMGINFDEFEENVKKLMEVYLDSAHDKAVEFIEDVHAKFYGPFTDDEVPNNDQSSRYVITESSPTSIEKELVGPNTELSTPPACFITMENSSTGCDTDAHKTQSESFSTKSTGLSSMNHVYPENNLSEGAHIDSNDLCIRIYDSSEEVILWNPVSSVKPQQSHELTTIPQDDHALHALETEVTEQVGLNCSGHSDSSVCSGVSPLENSCANCEEKMVLHSANDPVGVTVHENGVRVLADSTTLTQEYHVSYTLHMEQMIEQAGLHCSGHSDILIHTTDFCNALLLEDSSTNYEMTVCLQPYQATLPGTQANRPEVHMVSTISYSANSPVESTIHGTCTSHDSSTSASSCADDPSMSTDSMVKSVDMDGQKHMKNDKIKVHLAPQPENASFKKMLLRNLSRKLRWSKAQADTHQTMAPGSQGAEDPGYPLVSPSDDDLEDSWEIL</sequence>
<feature type="region of interest" description="Disordered" evidence="1">
    <location>
        <begin position="423"/>
        <end position="462"/>
    </location>
</feature>
<dbReference type="Gramene" id="Zm00001eb338620_T001">
    <property type="protein sequence ID" value="Zm00001eb338620_P001"/>
    <property type="gene ID" value="Zm00001eb338620"/>
</dbReference>
<dbReference type="RefSeq" id="XP_008655775.1">
    <property type="nucleotide sequence ID" value="XM_008657553.3"/>
</dbReference>
<keyword evidence="3" id="KW-1185">Reference proteome</keyword>
<accession>A0A804QJ90</accession>
<reference evidence="2" key="2">
    <citation type="submission" date="2019-07" db="EMBL/GenBank/DDBJ databases">
        <authorList>
            <person name="Seetharam A."/>
            <person name="Woodhouse M."/>
            <person name="Cannon E."/>
        </authorList>
    </citation>
    <scope>NUCLEOTIDE SEQUENCE [LARGE SCALE GENOMIC DNA]</scope>
    <source>
        <strain evidence="2">cv. B73</strain>
    </source>
</reference>
<evidence type="ECO:0000313" key="2">
    <source>
        <dbReference type="EnsemblPlants" id="Zm00001eb338620_P001"/>
    </source>
</evidence>
<dbReference type="KEGG" id="zma:103634979"/>
<reference evidence="3" key="1">
    <citation type="journal article" date="2009" name="Science">
        <title>The B73 maize genome: complexity, diversity, and dynamics.</title>
        <authorList>
            <person name="Schnable P.S."/>
            <person name="Ware D."/>
            <person name="Fulton R.S."/>
            <person name="Stein J.C."/>
            <person name="Wei F."/>
            <person name="Pasternak S."/>
            <person name="Liang C."/>
            <person name="Zhang J."/>
            <person name="Fulton L."/>
            <person name="Graves T.A."/>
            <person name="Minx P."/>
            <person name="Reily A.D."/>
            <person name="Courtney L."/>
            <person name="Kruchowski S.S."/>
            <person name="Tomlinson C."/>
            <person name="Strong C."/>
            <person name="Delehaunty K."/>
            <person name="Fronick C."/>
            <person name="Courtney B."/>
            <person name="Rock S.M."/>
            <person name="Belter E."/>
            <person name="Du F."/>
            <person name="Kim K."/>
            <person name="Abbott R.M."/>
            <person name="Cotton M."/>
            <person name="Levy A."/>
            <person name="Marchetto P."/>
            <person name="Ochoa K."/>
            <person name="Jackson S.M."/>
            <person name="Gillam B."/>
            <person name="Chen W."/>
            <person name="Yan L."/>
            <person name="Higginbotham J."/>
            <person name="Cardenas M."/>
            <person name="Waligorski J."/>
            <person name="Applebaum E."/>
            <person name="Phelps L."/>
            <person name="Falcone J."/>
            <person name="Kanchi K."/>
            <person name="Thane T."/>
            <person name="Scimone A."/>
            <person name="Thane N."/>
            <person name="Henke J."/>
            <person name="Wang T."/>
            <person name="Ruppert J."/>
            <person name="Shah N."/>
            <person name="Rotter K."/>
            <person name="Hodges J."/>
            <person name="Ingenthron E."/>
            <person name="Cordes M."/>
            <person name="Kohlberg S."/>
            <person name="Sgro J."/>
            <person name="Delgado B."/>
            <person name="Mead K."/>
            <person name="Chinwalla A."/>
            <person name="Leonard S."/>
            <person name="Crouse K."/>
            <person name="Collura K."/>
            <person name="Kudrna D."/>
            <person name="Currie J."/>
            <person name="He R."/>
            <person name="Angelova A."/>
            <person name="Rajasekar S."/>
            <person name="Mueller T."/>
            <person name="Lomeli R."/>
            <person name="Scara G."/>
            <person name="Ko A."/>
            <person name="Delaney K."/>
            <person name="Wissotski M."/>
            <person name="Lopez G."/>
            <person name="Campos D."/>
            <person name="Braidotti M."/>
            <person name="Ashley E."/>
            <person name="Golser W."/>
            <person name="Kim H."/>
            <person name="Lee S."/>
            <person name="Lin J."/>
            <person name="Dujmic Z."/>
            <person name="Kim W."/>
            <person name="Talag J."/>
            <person name="Zuccolo A."/>
            <person name="Fan C."/>
            <person name="Sebastian A."/>
            <person name="Kramer M."/>
            <person name="Spiegel L."/>
            <person name="Nascimento L."/>
            <person name="Zutavern T."/>
            <person name="Miller B."/>
            <person name="Ambroise C."/>
            <person name="Muller S."/>
            <person name="Spooner W."/>
            <person name="Narechania A."/>
            <person name="Ren L."/>
            <person name="Wei S."/>
            <person name="Kumari S."/>
            <person name="Faga B."/>
            <person name="Levy M.J."/>
            <person name="McMahan L."/>
            <person name="Van Buren P."/>
            <person name="Vaughn M.W."/>
            <person name="Ying K."/>
            <person name="Yeh C.-T."/>
            <person name="Emrich S.J."/>
            <person name="Jia Y."/>
            <person name="Kalyanaraman A."/>
            <person name="Hsia A.-P."/>
            <person name="Barbazuk W.B."/>
            <person name="Baucom R.S."/>
            <person name="Brutnell T.P."/>
            <person name="Carpita N.C."/>
            <person name="Chaparro C."/>
            <person name="Chia J.-M."/>
            <person name="Deragon J.-M."/>
            <person name="Estill J.C."/>
            <person name="Fu Y."/>
            <person name="Jeddeloh J.A."/>
            <person name="Han Y."/>
            <person name="Lee H."/>
            <person name="Li P."/>
            <person name="Lisch D.R."/>
            <person name="Liu S."/>
            <person name="Liu Z."/>
            <person name="Nagel D.H."/>
            <person name="McCann M.C."/>
            <person name="SanMiguel P."/>
            <person name="Myers A.M."/>
            <person name="Nettleton D."/>
            <person name="Nguyen J."/>
            <person name="Penning B.W."/>
            <person name="Ponnala L."/>
            <person name="Schneider K.L."/>
            <person name="Schwartz D.C."/>
            <person name="Sharma A."/>
            <person name="Soderlund C."/>
            <person name="Springer N.M."/>
            <person name="Sun Q."/>
            <person name="Wang H."/>
            <person name="Waterman M."/>
            <person name="Westerman R."/>
            <person name="Wolfgruber T.K."/>
            <person name="Yang L."/>
            <person name="Yu Y."/>
            <person name="Zhang L."/>
            <person name="Zhou S."/>
            <person name="Zhu Q."/>
            <person name="Bennetzen J.L."/>
            <person name="Dawe R.K."/>
            <person name="Jiang J."/>
            <person name="Jiang N."/>
            <person name="Presting G.G."/>
            <person name="Wessler S.R."/>
            <person name="Aluru S."/>
            <person name="Martienssen R.A."/>
            <person name="Clifton S.W."/>
            <person name="McCombie W.R."/>
            <person name="Wing R.A."/>
            <person name="Wilson R.K."/>
        </authorList>
    </citation>
    <scope>NUCLEOTIDE SEQUENCE [LARGE SCALE GENOMIC DNA]</scope>
    <source>
        <strain evidence="3">cv. B73</strain>
    </source>
</reference>
<protein>
    <submittedName>
        <fullName evidence="2">Uncharacterized protein</fullName>
    </submittedName>
</protein>
<dbReference type="Proteomes" id="UP000007305">
    <property type="component" value="Chromosome 8"/>
</dbReference>
<gene>
    <name evidence="2" type="primary">LOC103634979</name>
</gene>
<organism evidence="2 3">
    <name type="scientific">Zea mays</name>
    <name type="common">Maize</name>
    <dbReference type="NCBI Taxonomy" id="4577"/>
    <lineage>
        <taxon>Eukaryota</taxon>
        <taxon>Viridiplantae</taxon>
        <taxon>Streptophyta</taxon>
        <taxon>Embryophyta</taxon>
        <taxon>Tracheophyta</taxon>
        <taxon>Spermatophyta</taxon>
        <taxon>Magnoliopsida</taxon>
        <taxon>Liliopsida</taxon>
        <taxon>Poales</taxon>
        <taxon>Poaceae</taxon>
        <taxon>PACMAD clade</taxon>
        <taxon>Panicoideae</taxon>
        <taxon>Andropogonodae</taxon>
        <taxon>Andropogoneae</taxon>
        <taxon>Tripsacinae</taxon>
        <taxon>Zea</taxon>
    </lineage>
</organism>
<dbReference type="AlphaFoldDB" id="A0A804QJ90"/>
<dbReference type="RefSeq" id="XP_008655776.1">
    <property type="nucleotide sequence ID" value="XM_008657554.3"/>
</dbReference>
<feature type="region of interest" description="Disordered" evidence="1">
    <location>
        <begin position="351"/>
        <end position="376"/>
    </location>
</feature>
<proteinExistence type="predicted"/>